<dbReference type="GO" id="GO:0016020">
    <property type="term" value="C:membrane"/>
    <property type="evidence" value="ECO:0007669"/>
    <property type="project" value="TreeGrafter"/>
</dbReference>
<keyword evidence="2" id="KW-0479">Metal-binding</keyword>
<dbReference type="InterPro" id="IPR050668">
    <property type="entry name" value="Cytochrome_b5"/>
</dbReference>
<dbReference type="EnsemblMetazoa" id="Aqu2.1.14728_001">
    <property type="protein sequence ID" value="Aqu2.1.14728_001"/>
    <property type="gene ID" value="Aqu2.1.14728"/>
</dbReference>
<dbReference type="InterPro" id="IPR001199">
    <property type="entry name" value="Cyt_B5-like_heme/steroid-bd"/>
</dbReference>
<dbReference type="PROSITE" id="PS50255">
    <property type="entry name" value="CYTOCHROME_B5_2"/>
    <property type="match status" value="1"/>
</dbReference>
<dbReference type="PANTHER" id="PTHR19359">
    <property type="entry name" value="CYTOCHROME B5"/>
    <property type="match status" value="1"/>
</dbReference>
<dbReference type="InParanoid" id="A0A1X7TJ10"/>
<dbReference type="GO" id="GO:0020037">
    <property type="term" value="F:heme binding"/>
    <property type="evidence" value="ECO:0007669"/>
    <property type="project" value="TreeGrafter"/>
</dbReference>
<sequence>MMSLYTREEVSSHDERDDCWIIVHGKVYDVTNWLSKHPGGGDIMFNYAGQDATVPFEVLHPKPMRNNEYVKKHCIGQLVEDERELPEISQDFLNLKKTLVKKRFNLAEFYFGNWWFASRIANIKTANH</sequence>
<proteinExistence type="inferred from homology"/>
<dbReference type="InterPro" id="IPR036400">
    <property type="entry name" value="Cyt_B5-like_heme/steroid_sf"/>
</dbReference>
<dbReference type="OrthoDB" id="260091at2759"/>
<name>A0A1X7TJ10_AMPQE</name>
<dbReference type="STRING" id="400682.A0A1X7TJ10"/>
<dbReference type="PANTHER" id="PTHR19359:SF95">
    <property type="entry name" value="CYTOCHROME B5 TYPE B"/>
    <property type="match status" value="1"/>
</dbReference>
<reference evidence="6" key="1">
    <citation type="submission" date="2017-05" db="UniProtKB">
        <authorList>
            <consortium name="EnsemblMetazoa"/>
        </authorList>
    </citation>
    <scope>IDENTIFICATION</scope>
</reference>
<protein>
    <recommendedName>
        <fullName evidence="5">Cytochrome b5 heme-binding domain-containing protein</fullName>
    </recommendedName>
</protein>
<comment type="similarity">
    <text evidence="4">Belongs to the cytochrome b5 family.</text>
</comment>
<organism evidence="6">
    <name type="scientific">Amphimedon queenslandica</name>
    <name type="common">Sponge</name>
    <dbReference type="NCBI Taxonomy" id="400682"/>
    <lineage>
        <taxon>Eukaryota</taxon>
        <taxon>Metazoa</taxon>
        <taxon>Porifera</taxon>
        <taxon>Demospongiae</taxon>
        <taxon>Heteroscleromorpha</taxon>
        <taxon>Haplosclerida</taxon>
        <taxon>Niphatidae</taxon>
        <taxon>Amphimedon</taxon>
    </lineage>
</organism>
<dbReference type="Gene3D" id="3.10.120.10">
    <property type="entry name" value="Cytochrome b5-like heme/steroid binding domain"/>
    <property type="match status" value="1"/>
</dbReference>
<evidence type="ECO:0000256" key="1">
    <source>
        <dbReference type="ARBA" id="ARBA00022617"/>
    </source>
</evidence>
<dbReference type="AlphaFoldDB" id="A0A1X7TJ10"/>
<dbReference type="Pfam" id="PF00173">
    <property type="entry name" value="Cyt-b5"/>
    <property type="match status" value="1"/>
</dbReference>
<feature type="domain" description="Cytochrome b5 heme-binding" evidence="5">
    <location>
        <begin position="2"/>
        <end position="79"/>
    </location>
</feature>
<dbReference type="FunFam" id="3.10.120.10:FF:000007">
    <property type="entry name" value="Sulfite oxidase, mitochondrial"/>
    <property type="match status" value="1"/>
</dbReference>
<dbReference type="SMART" id="SM01117">
    <property type="entry name" value="Cyt-b5"/>
    <property type="match status" value="1"/>
</dbReference>
<dbReference type="PRINTS" id="PR00363">
    <property type="entry name" value="CYTOCHROMEB5"/>
</dbReference>
<evidence type="ECO:0000256" key="4">
    <source>
        <dbReference type="ARBA" id="ARBA00038168"/>
    </source>
</evidence>
<accession>A0A1X7TJ10</accession>
<dbReference type="SUPFAM" id="SSF55856">
    <property type="entry name" value="Cytochrome b5-like heme/steroid binding domain"/>
    <property type="match status" value="1"/>
</dbReference>
<dbReference type="eggNOG" id="KOG0537">
    <property type="taxonomic scope" value="Eukaryota"/>
</dbReference>
<evidence type="ECO:0000259" key="5">
    <source>
        <dbReference type="PROSITE" id="PS50255"/>
    </source>
</evidence>
<keyword evidence="1" id="KW-0349">Heme</keyword>
<dbReference type="GO" id="GO:0046872">
    <property type="term" value="F:metal ion binding"/>
    <property type="evidence" value="ECO:0007669"/>
    <property type="project" value="UniProtKB-KW"/>
</dbReference>
<evidence type="ECO:0000256" key="2">
    <source>
        <dbReference type="ARBA" id="ARBA00022723"/>
    </source>
</evidence>
<keyword evidence="3" id="KW-0408">Iron</keyword>
<evidence type="ECO:0000313" key="6">
    <source>
        <dbReference type="EnsemblMetazoa" id="Aqu2.1.14728_001"/>
    </source>
</evidence>
<evidence type="ECO:0000256" key="3">
    <source>
        <dbReference type="ARBA" id="ARBA00023004"/>
    </source>
</evidence>